<sequence length="215" mass="24498">MDLWDLSNAKNGDVGADSASNASSETLRFRDIQRRQSAADASQTLEEPFEYIRHFASTGTGFFHASQGHKANHVQVDASKNEDTTAEDVPRVWASLTSNSDMQAQRNKAKVQAPPPFEYPPDLGYQEVPPSQVEELFRRTRGEVLPADHMEHERGQSDIHDRPPIREQHTHSKRTMCKGHQEVNSNHNRGYNRKRRGADPPEVPGYEEWREQEVQ</sequence>
<protein>
    <submittedName>
        <fullName evidence="2">Uncharacterized protein</fullName>
    </submittedName>
</protein>
<reference evidence="2" key="1">
    <citation type="submission" date="2022-11" db="EMBL/GenBank/DDBJ databases">
        <title>Chromosomal genome sequence assembly and mating type (MAT) locus characterization of the leprose asexual lichenized fungus Lepraria neglecta (Nyl.) Erichsen.</title>
        <authorList>
            <person name="Allen J.L."/>
            <person name="Pfeffer B."/>
        </authorList>
    </citation>
    <scope>NUCLEOTIDE SEQUENCE</scope>
    <source>
        <strain evidence="2">Allen 5258</strain>
    </source>
</reference>
<organism evidence="2 3">
    <name type="scientific">Lepraria neglecta</name>
    <dbReference type="NCBI Taxonomy" id="209136"/>
    <lineage>
        <taxon>Eukaryota</taxon>
        <taxon>Fungi</taxon>
        <taxon>Dikarya</taxon>
        <taxon>Ascomycota</taxon>
        <taxon>Pezizomycotina</taxon>
        <taxon>Lecanoromycetes</taxon>
        <taxon>OSLEUM clade</taxon>
        <taxon>Lecanoromycetidae</taxon>
        <taxon>Lecanorales</taxon>
        <taxon>Lecanorineae</taxon>
        <taxon>Stereocaulaceae</taxon>
        <taxon>Lepraria</taxon>
    </lineage>
</organism>
<dbReference type="AlphaFoldDB" id="A0AAD9ZAS3"/>
<proteinExistence type="predicted"/>
<dbReference type="Proteomes" id="UP001276659">
    <property type="component" value="Unassembled WGS sequence"/>
</dbReference>
<feature type="compositionally biased region" description="Basic and acidic residues" evidence="1">
    <location>
        <begin position="149"/>
        <end position="170"/>
    </location>
</feature>
<comment type="caution">
    <text evidence="2">The sequence shown here is derived from an EMBL/GenBank/DDBJ whole genome shotgun (WGS) entry which is preliminary data.</text>
</comment>
<gene>
    <name evidence="2" type="ORF">OEA41_002060</name>
</gene>
<feature type="region of interest" description="Disordered" evidence="1">
    <location>
        <begin position="149"/>
        <end position="215"/>
    </location>
</feature>
<feature type="region of interest" description="Disordered" evidence="1">
    <location>
        <begin position="1"/>
        <end position="24"/>
    </location>
</feature>
<dbReference type="EMBL" id="JASNWA010000006">
    <property type="protein sequence ID" value="KAK3174814.1"/>
    <property type="molecule type" value="Genomic_DNA"/>
</dbReference>
<evidence type="ECO:0000313" key="3">
    <source>
        <dbReference type="Proteomes" id="UP001276659"/>
    </source>
</evidence>
<evidence type="ECO:0000313" key="2">
    <source>
        <dbReference type="EMBL" id="KAK3174814.1"/>
    </source>
</evidence>
<keyword evidence="3" id="KW-1185">Reference proteome</keyword>
<accession>A0AAD9ZAS3</accession>
<name>A0AAD9ZAS3_9LECA</name>
<evidence type="ECO:0000256" key="1">
    <source>
        <dbReference type="SAM" id="MobiDB-lite"/>
    </source>
</evidence>